<name>A0A4Z2J0A2_9TELE</name>
<gene>
    <name evidence="1" type="ORF">EYF80_006587</name>
</gene>
<organism evidence="1 2">
    <name type="scientific">Liparis tanakae</name>
    <name type="common">Tanaka's snailfish</name>
    <dbReference type="NCBI Taxonomy" id="230148"/>
    <lineage>
        <taxon>Eukaryota</taxon>
        <taxon>Metazoa</taxon>
        <taxon>Chordata</taxon>
        <taxon>Craniata</taxon>
        <taxon>Vertebrata</taxon>
        <taxon>Euteleostomi</taxon>
        <taxon>Actinopterygii</taxon>
        <taxon>Neopterygii</taxon>
        <taxon>Teleostei</taxon>
        <taxon>Neoteleostei</taxon>
        <taxon>Acanthomorphata</taxon>
        <taxon>Eupercaria</taxon>
        <taxon>Perciformes</taxon>
        <taxon>Cottioidei</taxon>
        <taxon>Cottales</taxon>
        <taxon>Liparidae</taxon>
        <taxon>Liparis</taxon>
    </lineage>
</organism>
<dbReference type="Proteomes" id="UP000314294">
    <property type="component" value="Unassembled WGS sequence"/>
</dbReference>
<proteinExistence type="predicted"/>
<dbReference type="EMBL" id="SRLO01000034">
    <property type="protein sequence ID" value="TNN83254.1"/>
    <property type="molecule type" value="Genomic_DNA"/>
</dbReference>
<reference evidence="1 2" key="1">
    <citation type="submission" date="2019-03" db="EMBL/GenBank/DDBJ databases">
        <title>First draft genome of Liparis tanakae, snailfish: a comprehensive survey of snailfish specific genes.</title>
        <authorList>
            <person name="Kim W."/>
            <person name="Song I."/>
            <person name="Jeong J.-H."/>
            <person name="Kim D."/>
            <person name="Kim S."/>
            <person name="Ryu S."/>
            <person name="Song J.Y."/>
            <person name="Lee S.K."/>
        </authorList>
    </citation>
    <scope>NUCLEOTIDE SEQUENCE [LARGE SCALE GENOMIC DNA]</scope>
    <source>
        <tissue evidence="1">Muscle</tissue>
    </source>
</reference>
<accession>A0A4Z2J0A2</accession>
<keyword evidence="2" id="KW-1185">Reference proteome</keyword>
<dbReference type="AlphaFoldDB" id="A0A4Z2J0A2"/>
<evidence type="ECO:0000313" key="1">
    <source>
        <dbReference type="EMBL" id="TNN83254.1"/>
    </source>
</evidence>
<evidence type="ECO:0000313" key="2">
    <source>
        <dbReference type="Proteomes" id="UP000314294"/>
    </source>
</evidence>
<protein>
    <submittedName>
        <fullName evidence="1">Uncharacterized protein</fullName>
    </submittedName>
</protein>
<comment type="caution">
    <text evidence="1">The sequence shown here is derived from an EMBL/GenBank/DDBJ whole genome shotgun (WGS) entry which is preliminary data.</text>
</comment>
<sequence length="124" mass="14376">MDKENNKRTRAHFTSPDVELRAFHSPSCVAKLPKSSLTFLFRSESLKTQNMPPVNTFFFPSQKHFSHMEAACYPYLSMTSLSFSLARKRVSFRISLRAPLNSFLYLCFRRSLSLSSLVLPRFFP</sequence>